<dbReference type="InterPro" id="IPR052895">
    <property type="entry name" value="HetReg/Transcr_Mod"/>
</dbReference>
<dbReference type="Proteomes" id="UP000078237">
    <property type="component" value="Unassembled WGS sequence"/>
</dbReference>
<evidence type="ECO:0000313" key="4">
    <source>
        <dbReference type="Proteomes" id="UP000078237"/>
    </source>
</evidence>
<reference evidence="3 4" key="3">
    <citation type="submission" date="2016-01" db="EMBL/GenBank/DDBJ databases">
        <title>Madurella mycetomatis genome sequencing.</title>
        <authorList>
            <person name="Van De Sande W."/>
        </authorList>
    </citation>
    <scope>NUCLEOTIDE SEQUENCE [LARGE SCALE GENOMIC DNA]</scope>
    <source>
        <strain evidence="3">Mm55</strain>
        <strain evidence="4">mm55</strain>
    </source>
</reference>
<accession>A0A175VXN1</accession>
<dbReference type="AlphaFoldDB" id="A0A175VXN1"/>
<dbReference type="VEuPathDB" id="FungiDB:MMYC01_207187"/>
<dbReference type="VEuPathDB" id="FungiDB:MMYC01_207466"/>
<comment type="caution">
    <text evidence="3">The sequence shown here is derived from an EMBL/GenBank/DDBJ whole genome shotgun (WGS) entry which is preliminary data.</text>
</comment>
<dbReference type="PANTHER" id="PTHR24148">
    <property type="entry name" value="ANKYRIN REPEAT DOMAIN-CONTAINING PROTEIN 39 HOMOLOG-RELATED"/>
    <property type="match status" value="1"/>
</dbReference>
<dbReference type="InterPro" id="IPR010730">
    <property type="entry name" value="HET"/>
</dbReference>
<evidence type="ECO:0000259" key="1">
    <source>
        <dbReference type="Pfam" id="PF06985"/>
    </source>
</evidence>
<dbReference type="EMBL" id="LCTW02000233">
    <property type="protein sequence ID" value="KXX76032.1"/>
    <property type="molecule type" value="Genomic_DNA"/>
</dbReference>
<reference evidence="4" key="1">
    <citation type="submission" date="2015-06" db="EMBL/GenBank/DDBJ databases">
        <authorList>
            <person name="van de Sande W.W.J."/>
        </authorList>
    </citation>
    <scope>NUCLEOTIDE SEQUENCE [LARGE SCALE GENOMIC DNA]</scope>
    <source>
        <strain evidence="4">mm55</strain>
    </source>
</reference>
<reference evidence="3" key="2">
    <citation type="submission" date="2015-06" db="EMBL/GenBank/DDBJ databases">
        <authorList>
            <person name="Hoefler B.C."/>
            <person name="Straight P.D."/>
        </authorList>
    </citation>
    <scope>NUCLEOTIDE SEQUENCE [LARGE SCALE GENOMIC DNA]</scope>
    <source>
        <strain evidence="3">Mm55</strain>
    </source>
</reference>
<protein>
    <submittedName>
        <fullName evidence="3">Heterokaryon incompatibility protein 6, OR allele</fullName>
    </submittedName>
</protein>
<evidence type="ECO:0000313" key="2">
    <source>
        <dbReference type="EMBL" id="KXX75800.1"/>
    </source>
</evidence>
<gene>
    <name evidence="3" type="ORF">MMYC01_207187</name>
    <name evidence="2" type="ORF">MMYC01_207466</name>
</gene>
<sequence>MESRSIGETAPESRGPYRYQSLPSSMSIRLLSIIGKDESGTLHVSLRVVNLEDDPFYYALSYTWGNPHANGVDFTKYFNEVAEQYSVARRIPVFCDGRAIHVQKNLLDVLYELKDAHITGQEQERGQGPLSDSSSSLQPGFCIWIDAICINQDDFEERAIQVKLMDEIYRKASKTIVWLGSEDQWSTNAAKVVSRIAAYPRDSFVESEVAPFRNQDSVVYERSNLAYTSWMDWCSLAALLKRQWFSRLWIIQETILSRRLVLLCGKQQVLWDEFVSAVRNIEARCKVLGWSPSTMFIEASQPAVPLEHNALKLATWREYHRNHEASRAWRSTLEDLIYDTWVFVATNPRDKIYGILGLIDPETRAIWPVEYQSSIEEVYAIAARRIIETRQSLKILSCVQDASLRKIGAYPSWIPDFSLPYFNMMCNAGFYSAAGKHVNNRTAQVLPSPSGSWSRLRLRASVVDTIVETGEDRTSHINSAVILDPSWFELALLLKTPYPGTGQRRTEVLWRTLCADQDASSTINPAPARFADLFKELVSAMVVVRAEIEEEASREPDPAPDCATSFAQAMNRAKEMWVRVGWDKLSPAEIYDQTNSRPRLLWRPEYGWLSYTLVKLQALAVTEQGRGADTPNWEELETFYENPSYVMRVVTGRDKSLAQPNDASFFNSFRRRYAKRKLFITEKGYLGLGPASTAVGDVVCILPGAEGPFVFRRDKCGGLELGDHDIDIECEEVKRLRLVGESYIHGIMHGEALEAEGVSVMMEEIEIV</sequence>
<dbReference type="Pfam" id="PF06985">
    <property type="entry name" value="HET"/>
    <property type="match status" value="1"/>
</dbReference>
<dbReference type="STRING" id="100816.A0A175VXN1"/>
<evidence type="ECO:0000313" key="3">
    <source>
        <dbReference type="EMBL" id="KXX76032.1"/>
    </source>
</evidence>
<dbReference type="OrthoDB" id="3548654at2759"/>
<feature type="domain" description="Heterokaryon incompatibility" evidence="1">
    <location>
        <begin position="57"/>
        <end position="253"/>
    </location>
</feature>
<name>A0A175VXN1_9PEZI</name>
<keyword evidence="4" id="KW-1185">Reference proteome</keyword>
<dbReference type="Pfam" id="PF26639">
    <property type="entry name" value="Het-6_barrel"/>
    <property type="match status" value="1"/>
</dbReference>
<proteinExistence type="predicted"/>
<dbReference type="PANTHER" id="PTHR24148:SF64">
    <property type="entry name" value="HETEROKARYON INCOMPATIBILITY DOMAIN-CONTAINING PROTEIN"/>
    <property type="match status" value="1"/>
</dbReference>
<dbReference type="EMBL" id="LCTW02000247">
    <property type="protein sequence ID" value="KXX75800.1"/>
    <property type="molecule type" value="Genomic_DNA"/>
</dbReference>
<organism evidence="3 4">
    <name type="scientific">Madurella mycetomatis</name>
    <dbReference type="NCBI Taxonomy" id="100816"/>
    <lineage>
        <taxon>Eukaryota</taxon>
        <taxon>Fungi</taxon>
        <taxon>Dikarya</taxon>
        <taxon>Ascomycota</taxon>
        <taxon>Pezizomycotina</taxon>
        <taxon>Sordariomycetes</taxon>
        <taxon>Sordariomycetidae</taxon>
        <taxon>Sordariales</taxon>
        <taxon>Sordariales incertae sedis</taxon>
        <taxon>Madurella</taxon>
    </lineage>
</organism>